<proteinExistence type="predicted"/>
<name>A0A8S0URQ3_OLEEU</name>
<keyword evidence="3" id="KW-1185">Reference proteome</keyword>
<reference evidence="2 3" key="1">
    <citation type="submission" date="2019-12" db="EMBL/GenBank/DDBJ databases">
        <authorList>
            <person name="Alioto T."/>
            <person name="Alioto T."/>
            <person name="Gomez Garrido J."/>
        </authorList>
    </citation>
    <scope>NUCLEOTIDE SEQUENCE [LARGE SCALE GENOMIC DNA]</scope>
</reference>
<comment type="caution">
    <text evidence="2">The sequence shown here is derived from an EMBL/GenBank/DDBJ whole genome shotgun (WGS) entry which is preliminary data.</text>
</comment>
<organism evidence="2 3">
    <name type="scientific">Olea europaea subsp. europaea</name>
    <dbReference type="NCBI Taxonomy" id="158383"/>
    <lineage>
        <taxon>Eukaryota</taxon>
        <taxon>Viridiplantae</taxon>
        <taxon>Streptophyta</taxon>
        <taxon>Embryophyta</taxon>
        <taxon>Tracheophyta</taxon>
        <taxon>Spermatophyta</taxon>
        <taxon>Magnoliopsida</taxon>
        <taxon>eudicotyledons</taxon>
        <taxon>Gunneridae</taxon>
        <taxon>Pentapetalae</taxon>
        <taxon>asterids</taxon>
        <taxon>lamiids</taxon>
        <taxon>Lamiales</taxon>
        <taxon>Oleaceae</taxon>
        <taxon>Oleeae</taxon>
        <taxon>Olea</taxon>
    </lineage>
</organism>
<accession>A0A8S0URQ3</accession>
<feature type="non-terminal residue" evidence="2">
    <location>
        <position position="162"/>
    </location>
</feature>
<sequence length="162" mass="17618">ATCWTALGRAPGAPRAPARDKRPADVASPPAGGGSQVVVAVVAVAVVALRWERVNEDIRQLIFAGRTCTATSWTGGGGGEWPSRRSRCARACFRFCLKPGHRATQLGEHSHSHSHSYSLSHQQHKHKHTRGLIVCDFRASQPPKNNCRRNSRVARATQRAAQ</sequence>
<gene>
    <name evidence="2" type="ORF">OLEA9_A027462</name>
</gene>
<feature type="non-terminal residue" evidence="2">
    <location>
        <position position="1"/>
    </location>
</feature>
<protein>
    <submittedName>
        <fullName evidence="2">Uncharacterized protein</fullName>
    </submittedName>
</protein>
<evidence type="ECO:0000256" key="1">
    <source>
        <dbReference type="SAM" id="MobiDB-lite"/>
    </source>
</evidence>
<dbReference type="Proteomes" id="UP000594638">
    <property type="component" value="Unassembled WGS sequence"/>
</dbReference>
<feature type="region of interest" description="Disordered" evidence="1">
    <location>
        <begin position="143"/>
        <end position="162"/>
    </location>
</feature>
<feature type="region of interest" description="Disordered" evidence="1">
    <location>
        <begin position="1"/>
        <end position="33"/>
    </location>
</feature>
<dbReference type="Gramene" id="OE9A027462T1">
    <property type="protein sequence ID" value="OE9A027462C1"/>
    <property type="gene ID" value="OE9A027462"/>
</dbReference>
<feature type="compositionally biased region" description="Low complexity" evidence="1">
    <location>
        <begin position="1"/>
        <end position="16"/>
    </location>
</feature>
<evidence type="ECO:0000313" key="2">
    <source>
        <dbReference type="EMBL" id="CAA3019289.1"/>
    </source>
</evidence>
<dbReference type="AlphaFoldDB" id="A0A8S0URQ3"/>
<evidence type="ECO:0000313" key="3">
    <source>
        <dbReference type="Proteomes" id="UP000594638"/>
    </source>
</evidence>
<dbReference type="EMBL" id="CACTIH010008141">
    <property type="protein sequence ID" value="CAA3019289.1"/>
    <property type="molecule type" value="Genomic_DNA"/>
</dbReference>